<evidence type="ECO:0000313" key="3">
    <source>
        <dbReference type="Proteomes" id="UP000466442"/>
    </source>
</evidence>
<dbReference type="InterPro" id="IPR036397">
    <property type="entry name" value="RNaseH_sf"/>
</dbReference>
<comment type="caution">
    <text evidence="2">The sequence shown here is derived from an EMBL/GenBank/DDBJ whole genome shotgun (WGS) entry which is preliminary data.</text>
</comment>
<dbReference type="GO" id="GO:0003676">
    <property type="term" value="F:nucleic acid binding"/>
    <property type="evidence" value="ECO:0007669"/>
    <property type="project" value="InterPro"/>
</dbReference>
<dbReference type="CDD" id="cd09276">
    <property type="entry name" value="Rnase_HI_RT_non_LTR"/>
    <property type="match status" value="1"/>
</dbReference>
<dbReference type="PROSITE" id="PS50879">
    <property type="entry name" value="RNASE_H_1"/>
    <property type="match status" value="1"/>
</dbReference>
<accession>A0A8S9WMM5</accession>
<organism evidence="2 3">
    <name type="scientific">Apolygus lucorum</name>
    <name type="common">Small green plant bug</name>
    <name type="synonym">Lygocoris lucorum</name>
    <dbReference type="NCBI Taxonomy" id="248454"/>
    <lineage>
        <taxon>Eukaryota</taxon>
        <taxon>Metazoa</taxon>
        <taxon>Ecdysozoa</taxon>
        <taxon>Arthropoda</taxon>
        <taxon>Hexapoda</taxon>
        <taxon>Insecta</taxon>
        <taxon>Pterygota</taxon>
        <taxon>Neoptera</taxon>
        <taxon>Paraneoptera</taxon>
        <taxon>Hemiptera</taxon>
        <taxon>Heteroptera</taxon>
        <taxon>Panheteroptera</taxon>
        <taxon>Cimicomorpha</taxon>
        <taxon>Miridae</taxon>
        <taxon>Mirini</taxon>
        <taxon>Apolygus</taxon>
    </lineage>
</organism>
<dbReference type="EMBL" id="WIXP02000017">
    <property type="protein sequence ID" value="KAF6197554.1"/>
    <property type="molecule type" value="Genomic_DNA"/>
</dbReference>
<dbReference type="Pfam" id="PF00075">
    <property type="entry name" value="RNase_H"/>
    <property type="match status" value="1"/>
</dbReference>
<dbReference type="InterPro" id="IPR012337">
    <property type="entry name" value="RNaseH-like_sf"/>
</dbReference>
<evidence type="ECO:0000259" key="1">
    <source>
        <dbReference type="PROSITE" id="PS50879"/>
    </source>
</evidence>
<dbReference type="OrthoDB" id="6614157at2759"/>
<proteinExistence type="predicted"/>
<feature type="domain" description="RNase H type-1" evidence="1">
    <location>
        <begin position="112"/>
        <end position="245"/>
    </location>
</feature>
<dbReference type="InterPro" id="IPR002156">
    <property type="entry name" value="RNaseH_domain"/>
</dbReference>
<dbReference type="AlphaFoldDB" id="A0A8S9WMM5"/>
<gene>
    <name evidence="2" type="ORF">GE061_008518</name>
</gene>
<dbReference type="Gene3D" id="3.30.420.10">
    <property type="entry name" value="Ribonuclease H-like superfamily/Ribonuclease H"/>
    <property type="match status" value="1"/>
</dbReference>
<dbReference type="Proteomes" id="UP000466442">
    <property type="component" value="Unassembled WGS sequence"/>
</dbReference>
<keyword evidence="3" id="KW-1185">Reference proteome</keyword>
<dbReference type="SUPFAM" id="SSF53098">
    <property type="entry name" value="Ribonuclease H-like"/>
    <property type="match status" value="1"/>
</dbReference>
<evidence type="ECO:0000313" key="2">
    <source>
        <dbReference type="EMBL" id="KAF6197554.1"/>
    </source>
</evidence>
<name>A0A8S9WMM5_APOLU</name>
<reference evidence="2" key="1">
    <citation type="journal article" date="2021" name="Mol. Ecol. Resour.">
        <title>Apolygus lucorum genome provides insights into omnivorousness and mesophyll feeding.</title>
        <authorList>
            <person name="Liu Y."/>
            <person name="Liu H."/>
            <person name="Wang H."/>
            <person name="Huang T."/>
            <person name="Liu B."/>
            <person name="Yang B."/>
            <person name="Yin L."/>
            <person name="Li B."/>
            <person name="Zhang Y."/>
            <person name="Zhang S."/>
            <person name="Jiang F."/>
            <person name="Zhang X."/>
            <person name="Ren Y."/>
            <person name="Wang B."/>
            <person name="Wang S."/>
            <person name="Lu Y."/>
            <person name="Wu K."/>
            <person name="Fan W."/>
            <person name="Wang G."/>
        </authorList>
    </citation>
    <scope>NUCLEOTIDE SEQUENCE</scope>
    <source>
        <strain evidence="2">12Hb</strain>
    </source>
</reference>
<protein>
    <recommendedName>
        <fullName evidence="1">RNase H type-1 domain-containing protein</fullName>
    </recommendedName>
</protein>
<dbReference type="GO" id="GO:0004523">
    <property type="term" value="F:RNA-DNA hybrid ribonuclease activity"/>
    <property type="evidence" value="ECO:0007669"/>
    <property type="project" value="InterPro"/>
</dbReference>
<sequence>MEYHVEHTTYQQYINLYMTNTKAREELNDLQKNLHLKHSHKYHKIEENITKMKGFVVEMKMRTSNEEQLKFLVPKGGWSGMISTNIPGVNKKNEGIPSELLQKTMLHLHTKYSDNTKLYTDGTKSAEGAAGAVWCEEHRLTSGARLHALSSSYQADVEGLTLTLKHVSAHDTNKQIVIITDSKAALDALTNLGQDELPPPNLLRLTELLRNRVREGYTLHFQWAPSHLGLPQNGCFLPLEGEKGKQKRNKNILKRLFIISFVTW</sequence>